<name>A0A1H4JQ07_9MICO</name>
<keyword evidence="10" id="KW-1185">Reference proteome</keyword>
<keyword evidence="2" id="KW-0813">Transport</keyword>
<evidence type="ECO:0000256" key="5">
    <source>
        <dbReference type="ARBA" id="ARBA00022989"/>
    </source>
</evidence>
<proteinExistence type="predicted"/>
<dbReference type="GO" id="GO:0005886">
    <property type="term" value="C:plasma membrane"/>
    <property type="evidence" value="ECO:0007669"/>
    <property type="project" value="UniProtKB-SubCell"/>
</dbReference>
<keyword evidence="6" id="KW-0406">Ion transport</keyword>
<dbReference type="Pfam" id="PF02386">
    <property type="entry name" value="TrkH"/>
    <property type="match status" value="1"/>
</dbReference>
<feature type="transmembrane region" description="Helical" evidence="8">
    <location>
        <begin position="332"/>
        <end position="360"/>
    </location>
</feature>
<dbReference type="PANTHER" id="PTHR32024">
    <property type="entry name" value="TRK SYSTEM POTASSIUM UPTAKE PROTEIN TRKG-RELATED"/>
    <property type="match status" value="1"/>
</dbReference>
<dbReference type="Proteomes" id="UP000199183">
    <property type="component" value="Unassembled WGS sequence"/>
</dbReference>
<feature type="transmembrane region" description="Helical" evidence="8">
    <location>
        <begin position="225"/>
        <end position="247"/>
    </location>
</feature>
<dbReference type="GO" id="GO:0030001">
    <property type="term" value="P:metal ion transport"/>
    <property type="evidence" value="ECO:0007669"/>
    <property type="project" value="UniProtKB-ARBA"/>
</dbReference>
<evidence type="ECO:0000256" key="7">
    <source>
        <dbReference type="ARBA" id="ARBA00023136"/>
    </source>
</evidence>
<gene>
    <name evidence="9" type="ORF">SAMN04489806_0806</name>
</gene>
<feature type="transmembrane region" description="Helical" evidence="8">
    <location>
        <begin position="160"/>
        <end position="185"/>
    </location>
</feature>
<feature type="transmembrane region" description="Helical" evidence="8">
    <location>
        <begin position="259"/>
        <end position="282"/>
    </location>
</feature>
<evidence type="ECO:0000256" key="4">
    <source>
        <dbReference type="ARBA" id="ARBA00022692"/>
    </source>
</evidence>
<evidence type="ECO:0000256" key="3">
    <source>
        <dbReference type="ARBA" id="ARBA00022475"/>
    </source>
</evidence>
<feature type="transmembrane region" description="Helical" evidence="8">
    <location>
        <begin position="380"/>
        <end position="405"/>
    </location>
</feature>
<feature type="transmembrane region" description="Helical" evidence="8">
    <location>
        <begin position="65"/>
        <end position="84"/>
    </location>
</feature>
<dbReference type="AlphaFoldDB" id="A0A1H4JQ07"/>
<evidence type="ECO:0000256" key="6">
    <source>
        <dbReference type="ARBA" id="ARBA00023065"/>
    </source>
</evidence>
<evidence type="ECO:0000313" key="9">
    <source>
        <dbReference type="EMBL" id="SEB48333.1"/>
    </source>
</evidence>
<evidence type="ECO:0000256" key="1">
    <source>
        <dbReference type="ARBA" id="ARBA00004651"/>
    </source>
</evidence>
<protein>
    <submittedName>
        <fullName evidence="9">Trk-type K+ transport system, membrane component</fullName>
    </submittedName>
</protein>
<feature type="transmembrane region" description="Helical" evidence="8">
    <location>
        <begin position="440"/>
        <end position="461"/>
    </location>
</feature>
<dbReference type="EMBL" id="FNRY01000001">
    <property type="protein sequence ID" value="SEB48333.1"/>
    <property type="molecule type" value="Genomic_DNA"/>
</dbReference>
<keyword evidence="5 8" id="KW-1133">Transmembrane helix</keyword>
<evidence type="ECO:0000256" key="8">
    <source>
        <dbReference type="SAM" id="Phobius"/>
    </source>
</evidence>
<dbReference type="GO" id="GO:0008324">
    <property type="term" value="F:monoatomic cation transmembrane transporter activity"/>
    <property type="evidence" value="ECO:0007669"/>
    <property type="project" value="InterPro"/>
</dbReference>
<dbReference type="OrthoDB" id="9810952at2"/>
<comment type="subcellular location">
    <subcellularLocation>
        <location evidence="1">Cell membrane</location>
        <topology evidence="1">Multi-pass membrane protein</topology>
    </subcellularLocation>
</comment>
<dbReference type="STRING" id="640635.SAMN04489806_0806"/>
<sequence>MARKRTVPTPLLTFTRVGRLREAVNDFTTRSPSRFAILVFGSLVLLFTLLFSLPAASATRSWTPLADAFFTAMSVICVTGLSTVNMATHWSWFGDVLVVVGVQIGAVGVLTLASILGLVISRRLGLRAKLVAASDSNPLRVHHGPVAEGQAVRLGDIGNLLLTVIVSLFVIEAGLAVLLCVRMLFDGIALSEAVTHSIYYSAMSFTNTGFTPNELGLGRFANDHWFLTILMLGVFLGSLGFPVIFALRRHLWRPRQWSLHVKLTLITTIILIFVGAAVFVALEYDNPLTFGKLDAGSTAYQSVFLSMMTRSGGFSTIDISDLNGSSLLVADMLMFVGGGSASTAGGIKVTTLAVLVLAAWAEARGRLDITAFGRRIPGDVVRVAISVFFWGATIVAISTIVLLQITKEPLDRVLFDVISGFGTVGLSTGLAEDLPTAGKYVLALTMFMGRVGTVTLAAAVASTSNGRLFRRPEERPIVG</sequence>
<feature type="transmembrane region" description="Helical" evidence="8">
    <location>
        <begin position="35"/>
        <end position="53"/>
    </location>
</feature>
<dbReference type="RefSeq" id="WP_091180163.1">
    <property type="nucleotide sequence ID" value="NZ_FNRY01000001.1"/>
</dbReference>
<keyword evidence="4 8" id="KW-0812">Transmembrane</keyword>
<keyword evidence="3" id="KW-1003">Cell membrane</keyword>
<dbReference type="PANTHER" id="PTHR32024:SF1">
    <property type="entry name" value="KTR SYSTEM POTASSIUM UPTAKE PROTEIN B"/>
    <property type="match status" value="1"/>
</dbReference>
<evidence type="ECO:0000256" key="2">
    <source>
        <dbReference type="ARBA" id="ARBA00022448"/>
    </source>
</evidence>
<feature type="transmembrane region" description="Helical" evidence="8">
    <location>
        <begin position="96"/>
        <end position="120"/>
    </location>
</feature>
<keyword evidence="7 8" id="KW-0472">Membrane</keyword>
<accession>A0A1H4JQ07</accession>
<reference evidence="9 10" key="1">
    <citation type="submission" date="2016-10" db="EMBL/GenBank/DDBJ databases">
        <authorList>
            <person name="de Groot N.N."/>
        </authorList>
    </citation>
    <scope>NUCLEOTIDE SEQUENCE [LARGE SCALE GENOMIC DNA]</scope>
    <source>
        <strain evidence="9 10">DSM 21799</strain>
    </source>
</reference>
<dbReference type="InterPro" id="IPR003445">
    <property type="entry name" value="Cat_transpt"/>
</dbReference>
<evidence type="ECO:0000313" key="10">
    <source>
        <dbReference type="Proteomes" id="UP000199183"/>
    </source>
</evidence>
<organism evidence="9 10">
    <name type="scientific">Paramicrobacterium humi</name>
    <dbReference type="NCBI Taxonomy" id="640635"/>
    <lineage>
        <taxon>Bacteria</taxon>
        <taxon>Bacillati</taxon>
        <taxon>Actinomycetota</taxon>
        <taxon>Actinomycetes</taxon>
        <taxon>Micrococcales</taxon>
        <taxon>Microbacteriaceae</taxon>
        <taxon>Paramicrobacterium</taxon>
    </lineage>
</organism>